<dbReference type="PANTHER" id="PTHR14303:SF0">
    <property type="entry name" value="DNA POLYMERASE DELTA SUBUNIT 4"/>
    <property type="match status" value="1"/>
</dbReference>
<feature type="compositionally biased region" description="Basic and acidic residues" evidence="1">
    <location>
        <begin position="42"/>
        <end position="55"/>
    </location>
</feature>
<comment type="caution">
    <text evidence="2">The sequence shown here is derived from an EMBL/GenBank/DDBJ whole genome shotgun (WGS) entry which is preliminary data.</text>
</comment>
<reference evidence="2" key="1">
    <citation type="submission" date="2022-07" db="EMBL/GenBank/DDBJ databases">
        <title>Genome Sequence of Agrocybe chaxingu.</title>
        <authorList>
            <person name="Buettner E."/>
        </authorList>
    </citation>
    <scope>NUCLEOTIDE SEQUENCE</scope>
    <source>
        <strain evidence="2">MP-N11</strain>
    </source>
</reference>
<dbReference type="PANTHER" id="PTHR14303">
    <property type="entry name" value="DNA POLYMERASE DELTA SUBUNIT 4"/>
    <property type="match status" value="1"/>
</dbReference>
<organism evidence="2 3">
    <name type="scientific">Agrocybe chaxingu</name>
    <dbReference type="NCBI Taxonomy" id="84603"/>
    <lineage>
        <taxon>Eukaryota</taxon>
        <taxon>Fungi</taxon>
        <taxon>Dikarya</taxon>
        <taxon>Basidiomycota</taxon>
        <taxon>Agaricomycotina</taxon>
        <taxon>Agaricomycetes</taxon>
        <taxon>Agaricomycetidae</taxon>
        <taxon>Agaricales</taxon>
        <taxon>Agaricineae</taxon>
        <taxon>Strophariaceae</taxon>
        <taxon>Agrocybe</taxon>
    </lineage>
</organism>
<evidence type="ECO:0000256" key="1">
    <source>
        <dbReference type="SAM" id="MobiDB-lite"/>
    </source>
</evidence>
<dbReference type="OrthoDB" id="337486at2759"/>
<dbReference type="GO" id="GO:0043625">
    <property type="term" value="C:delta DNA polymerase complex"/>
    <property type="evidence" value="ECO:0007669"/>
    <property type="project" value="TreeGrafter"/>
</dbReference>
<feature type="compositionally biased region" description="Basic and acidic residues" evidence="1">
    <location>
        <begin position="71"/>
        <end position="82"/>
    </location>
</feature>
<proteinExistence type="predicted"/>
<evidence type="ECO:0000313" key="2">
    <source>
        <dbReference type="EMBL" id="KAJ3502468.1"/>
    </source>
</evidence>
<feature type="region of interest" description="Disordered" evidence="1">
    <location>
        <begin position="1"/>
        <end position="141"/>
    </location>
</feature>
<feature type="compositionally biased region" description="Low complexity" evidence="1">
    <location>
        <begin position="90"/>
        <end position="107"/>
    </location>
</feature>
<dbReference type="EMBL" id="JANKHO010001278">
    <property type="protein sequence ID" value="KAJ3502468.1"/>
    <property type="molecule type" value="Genomic_DNA"/>
</dbReference>
<name>A0A9W8MQE0_9AGAR</name>
<feature type="compositionally biased region" description="Polar residues" evidence="1">
    <location>
        <begin position="1"/>
        <end position="35"/>
    </location>
</feature>
<dbReference type="AlphaFoldDB" id="A0A9W8MQE0"/>
<evidence type="ECO:0000313" key="3">
    <source>
        <dbReference type="Proteomes" id="UP001148786"/>
    </source>
</evidence>
<protein>
    <recommendedName>
        <fullName evidence="4">DNA polymerase delta subunit 4</fullName>
    </recommendedName>
</protein>
<sequence length="230" mass="25747">MSKQQKLSFATAKRTASGSNVAKPQVSASTASKPVQTLAKDSNIKEIKEEDRYADIEIVDLSSSDDDEEDSRAKPEDVKAPTDVRTPVTRSAARKSASSTPSSSTKALKAKLEDAATEAKVEANTAKENEETRELNPKDTKYRKHYTEIKKKMGGMPTIHGEHQNKIHEILRVFDDSYEYGPCIGMTRLERWQRAKKLGFNPPQEVYDILTTKQGKEKPEYAECVFYGEV</sequence>
<gene>
    <name evidence="2" type="ORF">NLJ89_g8875</name>
</gene>
<dbReference type="Proteomes" id="UP001148786">
    <property type="component" value="Unassembled WGS sequence"/>
</dbReference>
<dbReference type="GO" id="GO:0003887">
    <property type="term" value="F:DNA-directed DNA polymerase activity"/>
    <property type="evidence" value="ECO:0007669"/>
    <property type="project" value="TreeGrafter"/>
</dbReference>
<keyword evidence="3" id="KW-1185">Reference proteome</keyword>
<accession>A0A9W8MQE0</accession>
<dbReference type="GO" id="GO:0000731">
    <property type="term" value="P:DNA synthesis involved in DNA repair"/>
    <property type="evidence" value="ECO:0007669"/>
    <property type="project" value="InterPro"/>
</dbReference>
<evidence type="ECO:0008006" key="4">
    <source>
        <dbReference type="Google" id="ProtNLM"/>
    </source>
</evidence>
<dbReference type="GO" id="GO:0006261">
    <property type="term" value="P:DNA-templated DNA replication"/>
    <property type="evidence" value="ECO:0007669"/>
    <property type="project" value="TreeGrafter"/>
</dbReference>
<dbReference type="InterPro" id="IPR007218">
    <property type="entry name" value="DNA_pol_delta_4"/>
</dbReference>
<feature type="compositionally biased region" description="Basic and acidic residues" evidence="1">
    <location>
        <begin position="110"/>
        <end position="141"/>
    </location>
</feature>
<dbReference type="Pfam" id="PF04081">
    <property type="entry name" value="DNA_pol_delta_4"/>
    <property type="match status" value="1"/>
</dbReference>